<keyword evidence="3" id="KW-1185">Reference proteome</keyword>
<gene>
    <name evidence="2" type="ORF">FPE_LOCUS2363</name>
</gene>
<evidence type="ECO:0000259" key="1">
    <source>
        <dbReference type="Pfam" id="PF05678"/>
    </source>
</evidence>
<feature type="domain" description="VQ" evidence="1">
    <location>
        <begin position="33"/>
        <end position="52"/>
    </location>
</feature>
<proteinExistence type="predicted"/>
<sequence>MRKKPKSTPVPMKIPKKNYKKQITSTLLKILRPKVYITDCSNFNTLVQQLTGNGNSTIILSSPSPCISQPVNIIHDHGYQENSWDLSVDSTCFSTPLESSPNLRMLETLDCVMENTLDIESQLLEMDPVFYNYDACHVVIQPEVRVYD</sequence>
<evidence type="ECO:0000313" key="2">
    <source>
        <dbReference type="EMBL" id="CAI9754932.1"/>
    </source>
</evidence>
<protein>
    <recommendedName>
        <fullName evidence="1">VQ domain-containing protein</fullName>
    </recommendedName>
</protein>
<organism evidence="2 3">
    <name type="scientific">Fraxinus pennsylvanica</name>
    <dbReference type="NCBI Taxonomy" id="56036"/>
    <lineage>
        <taxon>Eukaryota</taxon>
        <taxon>Viridiplantae</taxon>
        <taxon>Streptophyta</taxon>
        <taxon>Embryophyta</taxon>
        <taxon>Tracheophyta</taxon>
        <taxon>Spermatophyta</taxon>
        <taxon>Magnoliopsida</taxon>
        <taxon>eudicotyledons</taxon>
        <taxon>Gunneridae</taxon>
        <taxon>Pentapetalae</taxon>
        <taxon>asterids</taxon>
        <taxon>lamiids</taxon>
        <taxon>Lamiales</taxon>
        <taxon>Oleaceae</taxon>
        <taxon>Oleeae</taxon>
        <taxon>Fraxinus</taxon>
    </lineage>
</organism>
<dbReference type="InterPro" id="IPR008889">
    <property type="entry name" value="VQ"/>
</dbReference>
<name>A0AAD2DHP4_9LAMI</name>
<reference evidence="2" key="1">
    <citation type="submission" date="2023-05" db="EMBL/GenBank/DDBJ databases">
        <authorList>
            <person name="Huff M."/>
        </authorList>
    </citation>
    <scope>NUCLEOTIDE SEQUENCE</scope>
</reference>
<accession>A0AAD2DHP4</accession>
<dbReference type="AlphaFoldDB" id="A0AAD2DHP4"/>
<dbReference type="EMBL" id="OU503036">
    <property type="protein sequence ID" value="CAI9754932.1"/>
    <property type="molecule type" value="Genomic_DNA"/>
</dbReference>
<dbReference type="Pfam" id="PF05678">
    <property type="entry name" value="VQ"/>
    <property type="match status" value="1"/>
</dbReference>
<evidence type="ECO:0000313" key="3">
    <source>
        <dbReference type="Proteomes" id="UP000834106"/>
    </source>
</evidence>
<dbReference type="Proteomes" id="UP000834106">
    <property type="component" value="Chromosome 1"/>
</dbReference>